<keyword evidence="3 12" id="KW-0378">Hydrolase</keyword>
<name>F4KVN7_HALH1</name>
<feature type="domain" description="UvrD-like helicase ATP-binding" evidence="13">
    <location>
        <begin position="3"/>
        <end position="277"/>
    </location>
</feature>
<dbReference type="PROSITE" id="PS51198">
    <property type="entry name" value="UVRD_HELICASE_ATP_BIND"/>
    <property type="match status" value="1"/>
</dbReference>
<dbReference type="eggNOG" id="COG0210">
    <property type="taxonomic scope" value="Bacteria"/>
</dbReference>
<comment type="similarity">
    <text evidence="1">Belongs to the helicase family. UvrD subfamily.</text>
</comment>
<dbReference type="Pfam" id="PF00580">
    <property type="entry name" value="UvrD-helicase"/>
    <property type="match status" value="1"/>
</dbReference>
<evidence type="ECO:0000256" key="5">
    <source>
        <dbReference type="ARBA" id="ARBA00022840"/>
    </source>
</evidence>
<keyword evidence="4 12" id="KW-0347">Helicase</keyword>
<dbReference type="RefSeq" id="WP_013767032.1">
    <property type="nucleotide sequence ID" value="NC_015510.1"/>
</dbReference>
<proteinExistence type="inferred from homology"/>
<evidence type="ECO:0000259" key="13">
    <source>
        <dbReference type="PROSITE" id="PS51198"/>
    </source>
</evidence>
<dbReference type="GO" id="GO:0005524">
    <property type="term" value="F:ATP binding"/>
    <property type="evidence" value="ECO:0007669"/>
    <property type="project" value="UniProtKB-UniRule"/>
</dbReference>
<dbReference type="OrthoDB" id="1100019at2"/>
<dbReference type="PANTHER" id="PTHR11070:SF2">
    <property type="entry name" value="ATP-DEPENDENT DNA HELICASE SRS2"/>
    <property type="match status" value="1"/>
</dbReference>
<evidence type="ECO:0000256" key="4">
    <source>
        <dbReference type="ARBA" id="ARBA00022806"/>
    </source>
</evidence>
<protein>
    <recommendedName>
        <fullName evidence="9">DNA 3'-5' helicase</fullName>
        <ecNumber evidence="9">5.6.2.4</ecNumber>
    </recommendedName>
    <alternativeName>
        <fullName evidence="10">DNA 3'-5' helicase II</fullName>
    </alternativeName>
</protein>
<dbReference type="Proteomes" id="UP000008461">
    <property type="component" value="Chromosome"/>
</dbReference>
<sequence>MILEDLNDEQKKAVCFDDHLLLTACPGSGKTRVISHIIAYELGRLNSLNRRIVALTFTIRAAEEIERRLHLMEIETSRLWSGNIHAFCLNWILRPYAGFHPRTQRGFVIIDAVKTNEILEVLLQKDDYSIIREDFKFNSPIVKIQPNGSFIVKKPTHMPLFEAYRTELEINRFVDFEHLLFYSLELLRSCPKIAVTLSGVFQNILIDEFQDTQELQYQIIFEIVTAGRGRTKVSFVGDCDQAIFSSLGGVAKSKEEIEAGIKAKVESLDLSGNYRSNQRVINYYRNFQTTPIEITARSLIRDNPGKITLNKTLKRENLADEIAKLIQQSLNQGIVEEEIGILVPQWLLILPLARKLKHLLPGVSFDASGIAPMSDSRDNLFYKIARLFLTAPSQRLYKVRQRWATEIGLELALSIGCNQENPQFSARQVLKIVNSIQSSETQADPYLRECLTNFLFAFHVKISDFPALSISFESYFRGIQRRIERAKKEGDPLPEDIESFRNFYREATGVVISTVHGAKGEEYETIIAFGLLKGFLPHWNDIIDKSIDENDVSRKLLYVICSRAKNNLHLIMEGGRTTRKGDPLEFNNLLSNLQFEYDEP</sequence>
<evidence type="ECO:0000256" key="8">
    <source>
        <dbReference type="ARBA" id="ARBA00034617"/>
    </source>
</evidence>
<evidence type="ECO:0000256" key="7">
    <source>
        <dbReference type="ARBA" id="ARBA00023235"/>
    </source>
</evidence>
<evidence type="ECO:0000256" key="11">
    <source>
        <dbReference type="ARBA" id="ARBA00048988"/>
    </source>
</evidence>
<evidence type="ECO:0000256" key="6">
    <source>
        <dbReference type="ARBA" id="ARBA00023125"/>
    </source>
</evidence>
<keyword evidence="6" id="KW-0238">DNA-binding</keyword>
<evidence type="ECO:0000256" key="12">
    <source>
        <dbReference type="PROSITE-ProRule" id="PRU00560"/>
    </source>
</evidence>
<dbReference type="GO" id="GO:0016887">
    <property type="term" value="F:ATP hydrolysis activity"/>
    <property type="evidence" value="ECO:0007669"/>
    <property type="project" value="RHEA"/>
</dbReference>
<keyword evidence="7" id="KW-0413">Isomerase</keyword>
<dbReference type="InterPro" id="IPR027417">
    <property type="entry name" value="P-loop_NTPase"/>
</dbReference>
<dbReference type="EC" id="5.6.2.4" evidence="9"/>
<dbReference type="CDD" id="cd17932">
    <property type="entry name" value="DEXQc_UvrD"/>
    <property type="match status" value="1"/>
</dbReference>
<evidence type="ECO:0000313" key="15">
    <source>
        <dbReference type="Proteomes" id="UP000008461"/>
    </source>
</evidence>
<gene>
    <name evidence="14" type="ordered locus">Halhy_4659</name>
</gene>
<dbReference type="GO" id="GO:0000725">
    <property type="term" value="P:recombinational repair"/>
    <property type="evidence" value="ECO:0007669"/>
    <property type="project" value="TreeGrafter"/>
</dbReference>
<dbReference type="SUPFAM" id="SSF52540">
    <property type="entry name" value="P-loop containing nucleoside triphosphate hydrolases"/>
    <property type="match status" value="1"/>
</dbReference>
<reference key="2">
    <citation type="submission" date="2011-04" db="EMBL/GenBank/DDBJ databases">
        <title>Complete sequence of chromosome of Haliscomenobacter hydrossis DSM 1100.</title>
        <authorList>
            <consortium name="US DOE Joint Genome Institute (JGI-PGF)"/>
            <person name="Lucas S."/>
            <person name="Han J."/>
            <person name="Lapidus A."/>
            <person name="Bruce D."/>
            <person name="Goodwin L."/>
            <person name="Pitluck S."/>
            <person name="Peters L."/>
            <person name="Kyrpides N."/>
            <person name="Mavromatis K."/>
            <person name="Ivanova N."/>
            <person name="Ovchinnikova G."/>
            <person name="Pagani I."/>
            <person name="Daligault H."/>
            <person name="Detter J.C."/>
            <person name="Han C."/>
            <person name="Land M."/>
            <person name="Hauser L."/>
            <person name="Markowitz V."/>
            <person name="Cheng J.-F."/>
            <person name="Hugenholtz P."/>
            <person name="Woyke T."/>
            <person name="Wu D."/>
            <person name="Verbarg S."/>
            <person name="Frueling A."/>
            <person name="Brambilla E."/>
            <person name="Klenk H.-P."/>
            <person name="Eisen J.A."/>
        </authorList>
    </citation>
    <scope>NUCLEOTIDE SEQUENCE</scope>
    <source>
        <strain>DSM 1100</strain>
    </source>
</reference>
<dbReference type="InterPro" id="IPR014017">
    <property type="entry name" value="DNA_helicase_UvrD-like_C"/>
</dbReference>
<dbReference type="EMBL" id="CP002691">
    <property type="protein sequence ID" value="AEE52494.1"/>
    <property type="molecule type" value="Genomic_DNA"/>
</dbReference>
<comment type="catalytic activity">
    <reaction evidence="8">
        <text>Couples ATP hydrolysis with the unwinding of duplex DNA by translocating in the 3'-5' direction.</text>
        <dbReference type="EC" id="5.6.2.4"/>
    </reaction>
</comment>
<dbReference type="GO" id="GO:0003677">
    <property type="term" value="F:DNA binding"/>
    <property type="evidence" value="ECO:0007669"/>
    <property type="project" value="UniProtKB-KW"/>
</dbReference>
<evidence type="ECO:0000256" key="1">
    <source>
        <dbReference type="ARBA" id="ARBA00009922"/>
    </source>
</evidence>
<keyword evidence="2 12" id="KW-0547">Nucleotide-binding</keyword>
<dbReference type="STRING" id="760192.Halhy_4659"/>
<evidence type="ECO:0000313" key="14">
    <source>
        <dbReference type="EMBL" id="AEE52494.1"/>
    </source>
</evidence>
<organism evidence="14 15">
    <name type="scientific">Haliscomenobacter hydrossis (strain ATCC 27775 / DSM 1100 / LMG 10767 / O)</name>
    <dbReference type="NCBI Taxonomy" id="760192"/>
    <lineage>
        <taxon>Bacteria</taxon>
        <taxon>Pseudomonadati</taxon>
        <taxon>Bacteroidota</taxon>
        <taxon>Saprospiria</taxon>
        <taxon>Saprospirales</taxon>
        <taxon>Haliscomenobacteraceae</taxon>
        <taxon>Haliscomenobacter</taxon>
    </lineage>
</organism>
<dbReference type="Gene3D" id="3.40.50.300">
    <property type="entry name" value="P-loop containing nucleotide triphosphate hydrolases"/>
    <property type="match status" value="2"/>
</dbReference>
<reference evidence="14 15" key="1">
    <citation type="journal article" date="2011" name="Stand. Genomic Sci.">
        <title>Complete genome sequence of Haliscomenobacter hydrossis type strain (O).</title>
        <authorList>
            <consortium name="US DOE Joint Genome Institute (JGI-PGF)"/>
            <person name="Daligault H."/>
            <person name="Lapidus A."/>
            <person name="Zeytun A."/>
            <person name="Nolan M."/>
            <person name="Lucas S."/>
            <person name="Del Rio T.G."/>
            <person name="Tice H."/>
            <person name="Cheng J.F."/>
            <person name="Tapia R."/>
            <person name="Han C."/>
            <person name="Goodwin L."/>
            <person name="Pitluck S."/>
            <person name="Liolios K."/>
            <person name="Pagani I."/>
            <person name="Ivanova N."/>
            <person name="Huntemann M."/>
            <person name="Mavromatis K."/>
            <person name="Mikhailova N."/>
            <person name="Pati A."/>
            <person name="Chen A."/>
            <person name="Palaniappan K."/>
            <person name="Land M."/>
            <person name="Hauser L."/>
            <person name="Brambilla E.M."/>
            <person name="Rohde M."/>
            <person name="Verbarg S."/>
            <person name="Goker M."/>
            <person name="Bristow J."/>
            <person name="Eisen J.A."/>
            <person name="Markowitz V."/>
            <person name="Hugenholtz P."/>
            <person name="Kyrpides N.C."/>
            <person name="Klenk H.P."/>
            <person name="Woyke T."/>
        </authorList>
    </citation>
    <scope>NUCLEOTIDE SEQUENCE [LARGE SCALE GENOMIC DNA]</scope>
    <source>
        <strain evidence="15">ATCC 27775 / DSM 1100 / LMG 10767 / O</strain>
    </source>
</reference>
<evidence type="ECO:0000256" key="9">
    <source>
        <dbReference type="ARBA" id="ARBA00034808"/>
    </source>
</evidence>
<evidence type="ECO:0000256" key="10">
    <source>
        <dbReference type="ARBA" id="ARBA00034923"/>
    </source>
</evidence>
<dbReference type="PANTHER" id="PTHR11070">
    <property type="entry name" value="UVRD / RECB / PCRA DNA HELICASE FAMILY MEMBER"/>
    <property type="match status" value="1"/>
</dbReference>
<keyword evidence="15" id="KW-1185">Reference proteome</keyword>
<dbReference type="KEGG" id="hhy:Halhy_4659"/>
<dbReference type="AlphaFoldDB" id="F4KVN7"/>
<evidence type="ECO:0000256" key="2">
    <source>
        <dbReference type="ARBA" id="ARBA00022741"/>
    </source>
</evidence>
<dbReference type="InterPro" id="IPR000212">
    <property type="entry name" value="DNA_helicase_UvrD/REP"/>
</dbReference>
<keyword evidence="5 12" id="KW-0067">ATP-binding</keyword>
<dbReference type="Pfam" id="PF13361">
    <property type="entry name" value="UvrD_C"/>
    <property type="match status" value="1"/>
</dbReference>
<dbReference type="InterPro" id="IPR014016">
    <property type="entry name" value="UvrD-like_ATP-bd"/>
</dbReference>
<dbReference type="GO" id="GO:0043138">
    <property type="term" value="F:3'-5' DNA helicase activity"/>
    <property type="evidence" value="ECO:0007669"/>
    <property type="project" value="UniProtKB-EC"/>
</dbReference>
<dbReference type="HOGENOM" id="CLU_004585_6_5_10"/>
<comment type="catalytic activity">
    <reaction evidence="11">
        <text>ATP + H2O = ADP + phosphate + H(+)</text>
        <dbReference type="Rhea" id="RHEA:13065"/>
        <dbReference type="ChEBI" id="CHEBI:15377"/>
        <dbReference type="ChEBI" id="CHEBI:15378"/>
        <dbReference type="ChEBI" id="CHEBI:30616"/>
        <dbReference type="ChEBI" id="CHEBI:43474"/>
        <dbReference type="ChEBI" id="CHEBI:456216"/>
        <dbReference type="EC" id="5.6.2.4"/>
    </reaction>
</comment>
<accession>F4KVN7</accession>
<feature type="binding site" evidence="12">
    <location>
        <begin position="24"/>
        <end position="31"/>
    </location>
    <ligand>
        <name>ATP</name>
        <dbReference type="ChEBI" id="CHEBI:30616"/>
    </ligand>
</feature>
<dbReference type="InterPro" id="IPR013986">
    <property type="entry name" value="DExx_box_DNA_helicase_dom_sf"/>
</dbReference>
<dbReference type="Gene3D" id="1.10.10.160">
    <property type="match status" value="1"/>
</dbReference>
<evidence type="ECO:0000256" key="3">
    <source>
        <dbReference type="ARBA" id="ARBA00022801"/>
    </source>
</evidence>